<evidence type="ECO:0000256" key="1">
    <source>
        <dbReference type="SAM" id="MobiDB-lite"/>
    </source>
</evidence>
<sequence>MRERARAGPLRVAGRDGLVQLPVLGEASVRSDPGATLGRKGDAPETPGEFGWRVASGYVRLRGHRAWAVGYAP</sequence>
<name>A0A177HYR9_9ACTN</name>
<dbReference type="EMBL" id="LOHS01000027">
    <property type="protein sequence ID" value="OAH16022.1"/>
    <property type="molecule type" value="Genomic_DNA"/>
</dbReference>
<proteinExistence type="predicted"/>
<dbReference type="AlphaFoldDB" id="A0A177HYR9"/>
<feature type="region of interest" description="Disordered" evidence="1">
    <location>
        <begin position="29"/>
        <end position="48"/>
    </location>
</feature>
<dbReference type="Proteomes" id="UP000077381">
    <property type="component" value="Unassembled WGS sequence"/>
</dbReference>
<evidence type="ECO:0000313" key="3">
    <source>
        <dbReference type="Proteomes" id="UP000077381"/>
    </source>
</evidence>
<organism evidence="2 3">
    <name type="scientific">Streptomyces jeddahensis</name>
    <dbReference type="NCBI Taxonomy" id="1716141"/>
    <lineage>
        <taxon>Bacteria</taxon>
        <taxon>Bacillati</taxon>
        <taxon>Actinomycetota</taxon>
        <taxon>Actinomycetes</taxon>
        <taxon>Kitasatosporales</taxon>
        <taxon>Streptomycetaceae</taxon>
        <taxon>Streptomyces</taxon>
    </lineage>
</organism>
<accession>A0A177HYR9</accession>
<protein>
    <submittedName>
        <fullName evidence="2">Uncharacterized protein</fullName>
    </submittedName>
</protein>
<reference evidence="2 3" key="1">
    <citation type="submission" date="2015-12" db="EMBL/GenBank/DDBJ databases">
        <title>Genome sequence of Streptomyces sp. G25.</title>
        <authorList>
            <person name="Poehlein A."/>
            <person name="Roettig A."/>
            <person name="Hiessl S."/>
            <person name="Hauschild P."/>
            <person name="Schauer J."/>
            <person name="Madkour M.H."/>
            <person name="Al-Ansari A.M."/>
            <person name="Almakishah N.H."/>
            <person name="Steinbuechel A."/>
            <person name="Daniel R."/>
        </authorList>
    </citation>
    <scope>NUCLEOTIDE SEQUENCE [LARGE SCALE GENOMIC DNA]</scope>
    <source>
        <strain evidence="3">G25(2015)</strain>
    </source>
</reference>
<dbReference type="PATRIC" id="fig|1716141.3.peg.574"/>
<keyword evidence="3" id="KW-1185">Reference proteome</keyword>
<dbReference type="STRING" id="1716141.STSP_05450"/>
<comment type="caution">
    <text evidence="2">The sequence shown here is derived from an EMBL/GenBank/DDBJ whole genome shotgun (WGS) entry which is preliminary data.</text>
</comment>
<gene>
    <name evidence="2" type="ORF">STSP_05450</name>
</gene>
<evidence type="ECO:0000313" key="2">
    <source>
        <dbReference type="EMBL" id="OAH16022.1"/>
    </source>
</evidence>